<proteinExistence type="inferred from homology"/>
<dbReference type="PIRSF" id="PIRSF015840">
    <property type="entry name" value="DUF284_TM_euk"/>
    <property type="match status" value="1"/>
</dbReference>
<accession>A0A0S4J4T1</accession>
<evidence type="ECO:0000256" key="4">
    <source>
        <dbReference type="ARBA" id="ARBA00022989"/>
    </source>
</evidence>
<name>A0A0S4J4T1_BODSA</name>
<comment type="subcellular location">
    <subcellularLocation>
        <location evidence="1">Membrane</location>
        <topology evidence="1">Multi-pass membrane protein</topology>
    </subcellularLocation>
</comment>
<dbReference type="EMBL" id="CYKH01001048">
    <property type="protein sequence ID" value="CUG80353.1"/>
    <property type="molecule type" value="Genomic_DNA"/>
</dbReference>
<sequence>MSHETAERPPKPHSDSAFKQQRLPSFYPQHTAAAVSIALLLTAVVFIPIGVVIVVESDNLFELDIRYDDVNHYKFPGLGHSSFSFNSTTMSAGTNCKKLLTLTKTIQGPVYMYYRLKGFHQNYRQYQESRDDAQLIGDTVDGSGDYCDPLSNPGQLAPGGSADGRPYGNFLYNPCGLIAWSLFNDTISLYKVSSSATPIDTTDPTLPSNVNVVCVGDGFTAASVSTNAQNLCTKSGIAFAVDREDRFKAPKLNTWSWTNAGQPSSADPFLAGGFYAKEAGHKLPVSTDEDLMVWARTSSMPDFLKLYRVIQTELPQGDYLVDIMERFDTVSFQGEKHLVLATRSWIGAKNYVLGVALLVLGCLAFVSVLAIFILKCLEDR</sequence>
<evidence type="ECO:0000256" key="5">
    <source>
        <dbReference type="ARBA" id="ARBA00023136"/>
    </source>
</evidence>
<feature type="transmembrane region" description="Helical" evidence="7">
    <location>
        <begin position="351"/>
        <end position="374"/>
    </location>
</feature>
<dbReference type="Pfam" id="PF03381">
    <property type="entry name" value="CDC50"/>
    <property type="match status" value="1"/>
</dbReference>
<evidence type="ECO:0000256" key="7">
    <source>
        <dbReference type="SAM" id="Phobius"/>
    </source>
</evidence>
<evidence type="ECO:0000313" key="8">
    <source>
        <dbReference type="EMBL" id="CUG80353.1"/>
    </source>
</evidence>
<keyword evidence="5 6" id="KW-0472">Membrane</keyword>
<dbReference type="Proteomes" id="UP000051952">
    <property type="component" value="Unassembled WGS sequence"/>
</dbReference>
<dbReference type="GO" id="GO:0005886">
    <property type="term" value="C:plasma membrane"/>
    <property type="evidence" value="ECO:0007669"/>
    <property type="project" value="TreeGrafter"/>
</dbReference>
<dbReference type="InterPro" id="IPR005045">
    <property type="entry name" value="CDC50/LEM3_fam"/>
</dbReference>
<organism evidence="8 9">
    <name type="scientific">Bodo saltans</name>
    <name type="common">Flagellated protozoan</name>
    <dbReference type="NCBI Taxonomy" id="75058"/>
    <lineage>
        <taxon>Eukaryota</taxon>
        <taxon>Discoba</taxon>
        <taxon>Euglenozoa</taxon>
        <taxon>Kinetoplastea</taxon>
        <taxon>Metakinetoplastina</taxon>
        <taxon>Eubodonida</taxon>
        <taxon>Bodonidae</taxon>
        <taxon>Bodo</taxon>
    </lineage>
</organism>
<evidence type="ECO:0000256" key="6">
    <source>
        <dbReference type="PIRNR" id="PIRNR015840"/>
    </source>
</evidence>
<keyword evidence="3 7" id="KW-0812">Transmembrane</keyword>
<dbReference type="VEuPathDB" id="TriTrypDB:BSAL_05970"/>
<evidence type="ECO:0000256" key="3">
    <source>
        <dbReference type="ARBA" id="ARBA00022692"/>
    </source>
</evidence>
<dbReference type="GO" id="GO:0005783">
    <property type="term" value="C:endoplasmic reticulum"/>
    <property type="evidence" value="ECO:0007669"/>
    <property type="project" value="TreeGrafter"/>
</dbReference>
<dbReference type="PANTHER" id="PTHR10926">
    <property type="entry name" value="CELL CYCLE CONTROL PROTEIN 50"/>
    <property type="match status" value="1"/>
</dbReference>
<dbReference type="GO" id="GO:0005794">
    <property type="term" value="C:Golgi apparatus"/>
    <property type="evidence" value="ECO:0007669"/>
    <property type="project" value="TreeGrafter"/>
</dbReference>
<dbReference type="OMA" id="NDIFWLH"/>
<comment type="similarity">
    <text evidence="2 6">Belongs to the CDC50/LEM3 family.</text>
</comment>
<evidence type="ECO:0000256" key="1">
    <source>
        <dbReference type="ARBA" id="ARBA00004141"/>
    </source>
</evidence>
<keyword evidence="4 7" id="KW-1133">Transmembrane helix</keyword>
<feature type="transmembrane region" description="Helical" evidence="7">
    <location>
        <begin position="32"/>
        <end position="55"/>
    </location>
</feature>
<dbReference type="OrthoDB" id="340608at2759"/>
<gene>
    <name evidence="8" type="ORF">BSAL_05970</name>
</gene>
<keyword evidence="9" id="KW-1185">Reference proteome</keyword>
<protein>
    <submittedName>
        <fullName evidence="8">Membrane-associated protein, putative</fullName>
    </submittedName>
</protein>
<dbReference type="PANTHER" id="PTHR10926:SF0">
    <property type="entry name" value="CDC50, ISOFORM A"/>
    <property type="match status" value="1"/>
</dbReference>
<evidence type="ECO:0000313" key="9">
    <source>
        <dbReference type="Proteomes" id="UP000051952"/>
    </source>
</evidence>
<evidence type="ECO:0000256" key="2">
    <source>
        <dbReference type="ARBA" id="ARBA00009457"/>
    </source>
</evidence>
<reference evidence="9" key="1">
    <citation type="submission" date="2015-09" db="EMBL/GenBank/DDBJ databases">
        <authorList>
            <consortium name="Pathogen Informatics"/>
        </authorList>
    </citation>
    <scope>NUCLEOTIDE SEQUENCE [LARGE SCALE GENOMIC DNA]</scope>
    <source>
        <strain evidence="9">Lake Konstanz</strain>
    </source>
</reference>
<dbReference type="AlphaFoldDB" id="A0A0S4J4T1"/>